<keyword evidence="5" id="KW-1185">Reference proteome</keyword>
<dbReference type="Pfam" id="PF02308">
    <property type="entry name" value="MgtC"/>
    <property type="match status" value="1"/>
</dbReference>
<evidence type="ECO:0000259" key="2">
    <source>
        <dbReference type="Pfam" id="PF02308"/>
    </source>
</evidence>
<dbReference type="Proteomes" id="UP000266327">
    <property type="component" value="Unassembled WGS sequence"/>
</dbReference>
<feature type="transmembrane region" description="Helical" evidence="1">
    <location>
        <begin position="97"/>
        <end position="126"/>
    </location>
</feature>
<keyword evidence="1" id="KW-0812">Transmembrane</keyword>
<proteinExistence type="predicted"/>
<feature type="transmembrane region" description="Helical" evidence="1">
    <location>
        <begin position="146"/>
        <end position="165"/>
    </location>
</feature>
<protein>
    <submittedName>
        <fullName evidence="4">MgtC/SapB family protein</fullName>
    </submittedName>
</protein>
<comment type="caution">
    <text evidence="4">The sequence shown here is derived from an EMBL/GenBank/DDBJ whole genome shotgun (WGS) entry which is preliminary data.</text>
</comment>
<dbReference type="InterPro" id="IPR049177">
    <property type="entry name" value="MgtC_SapB_SrpB_YhiD_N"/>
</dbReference>
<dbReference type="PANTHER" id="PTHR39084:SF1">
    <property type="entry name" value="DUF4010 DOMAIN-CONTAINING PROTEIN"/>
    <property type="match status" value="1"/>
</dbReference>
<dbReference type="OrthoDB" id="9813718at2"/>
<dbReference type="EMBL" id="QYUQ01000002">
    <property type="protein sequence ID" value="RJG01694.1"/>
    <property type="molecule type" value="Genomic_DNA"/>
</dbReference>
<feature type="transmembrane region" description="Helical" evidence="1">
    <location>
        <begin position="238"/>
        <end position="265"/>
    </location>
</feature>
<dbReference type="AlphaFoldDB" id="A0A3A3G1A5"/>
<feature type="transmembrane region" description="Helical" evidence="1">
    <location>
        <begin position="271"/>
        <end position="290"/>
    </location>
</feature>
<sequence length="423" mass="43671">MDLEVARNFLIALSIGALIGIEREKKKDAEPGRSVGGIRTHILLALIGAASAWQARELAMAWIFVVTLAVVGIAVVANHLRNPARSQDGASGLLSEVAAFTACLLGGMVVVGHAALAVALAVAASAVLAYKQPLHGLVERIGVDDIYAGIKLLIAFFIVLPLLPNETIDPWQAINPHALWLLVILISGLSLVGYVAVRWVGTAHGIALTGITGGLVSSTAVTLNFARSSRLQPEAAQAHAFSAGILLAWLVMFLRAVTLVAIVNAGMLHTIWIPFALMGLVTAAFAGWHYRASLTATAPVEQQGVAIANPFSLSSAIRFGALFAVVLLVVKLAQEHAPGTGVYLVSALAGSVDVDPLILSIAKANQGNGNLAQASTAIVIGVLANTAVKCAMVAGLGAGPTRRHIAVASAAIAVAGLLAIWLF</sequence>
<accession>A0A3A3G1A5</accession>
<evidence type="ECO:0000256" key="1">
    <source>
        <dbReference type="SAM" id="Phobius"/>
    </source>
</evidence>
<evidence type="ECO:0000313" key="4">
    <source>
        <dbReference type="EMBL" id="RJG01694.1"/>
    </source>
</evidence>
<feature type="transmembrane region" description="Helical" evidence="1">
    <location>
        <begin position="177"/>
        <end position="197"/>
    </location>
</feature>
<feature type="transmembrane region" description="Helical" evidence="1">
    <location>
        <begin position="203"/>
        <end position="226"/>
    </location>
</feature>
<feature type="transmembrane region" description="Helical" evidence="1">
    <location>
        <begin position="374"/>
        <end position="398"/>
    </location>
</feature>
<evidence type="ECO:0000313" key="5">
    <source>
        <dbReference type="Proteomes" id="UP000266327"/>
    </source>
</evidence>
<feature type="transmembrane region" description="Helical" evidence="1">
    <location>
        <begin position="59"/>
        <end position="77"/>
    </location>
</feature>
<name>A0A3A3G1A5_9BURK</name>
<feature type="transmembrane region" description="Helical" evidence="1">
    <location>
        <begin position="342"/>
        <end position="362"/>
    </location>
</feature>
<feature type="transmembrane region" description="Helical" evidence="1">
    <location>
        <begin position="404"/>
        <end position="422"/>
    </location>
</feature>
<dbReference type="PANTHER" id="PTHR39084">
    <property type="entry name" value="MEMBRANE PROTEIN-RELATED"/>
    <property type="match status" value="1"/>
</dbReference>
<keyword evidence="1" id="KW-1133">Transmembrane helix</keyword>
<organism evidence="4 5">
    <name type="scientific">Noviherbaspirillum sedimenti</name>
    <dbReference type="NCBI Taxonomy" id="2320865"/>
    <lineage>
        <taxon>Bacteria</taxon>
        <taxon>Pseudomonadati</taxon>
        <taxon>Pseudomonadota</taxon>
        <taxon>Betaproteobacteria</taxon>
        <taxon>Burkholderiales</taxon>
        <taxon>Oxalobacteraceae</taxon>
        <taxon>Noviherbaspirillum</taxon>
    </lineage>
</organism>
<feature type="domain" description="DUF4010" evidence="3">
    <location>
        <begin position="184"/>
        <end position="397"/>
    </location>
</feature>
<feature type="domain" description="MgtC/SapB/SrpB/YhiD N-terminal" evidence="2">
    <location>
        <begin position="10"/>
        <end position="135"/>
    </location>
</feature>
<dbReference type="RefSeq" id="WP_119785159.1">
    <property type="nucleotide sequence ID" value="NZ_QYUQ01000002.1"/>
</dbReference>
<evidence type="ECO:0000259" key="3">
    <source>
        <dbReference type="Pfam" id="PF13194"/>
    </source>
</evidence>
<reference evidence="5" key="1">
    <citation type="submission" date="2018-09" db="EMBL/GenBank/DDBJ databases">
        <authorList>
            <person name="Zhu H."/>
        </authorList>
    </citation>
    <scope>NUCLEOTIDE SEQUENCE [LARGE SCALE GENOMIC DNA]</scope>
    <source>
        <strain evidence="5">K1S02-23</strain>
    </source>
</reference>
<feature type="transmembrane region" description="Helical" evidence="1">
    <location>
        <begin position="311"/>
        <end position="330"/>
    </location>
</feature>
<dbReference type="InterPro" id="IPR025105">
    <property type="entry name" value="DUF4010"/>
</dbReference>
<keyword evidence="1" id="KW-0472">Membrane</keyword>
<gene>
    <name evidence="4" type="ORF">D3878_08930</name>
</gene>
<dbReference type="Pfam" id="PF13194">
    <property type="entry name" value="DUF4010"/>
    <property type="match status" value="1"/>
</dbReference>